<dbReference type="EMBL" id="JBBNGS010000006">
    <property type="protein sequence ID" value="MEQ2637553.1"/>
    <property type="molecule type" value="Genomic_DNA"/>
</dbReference>
<name>A0ABV1IF82_9ACTN</name>
<evidence type="ECO:0000313" key="3">
    <source>
        <dbReference type="Proteomes" id="UP001478817"/>
    </source>
</evidence>
<feature type="compositionally biased region" description="Low complexity" evidence="1">
    <location>
        <begin position="50"/>
        <end position="66"/>
    </location>
</feature>
<feature type="region of interest" description="Disordered" evidence="1">
    <location>
        <begin position="24"/>
        <end position="68"/>
    </location>
</feature>
<comment type="caution">
    <text evidence="2">The sequence shown here is derived from an EMBL/GenBank/DDBJ whole genome shotgun (WGS) entry which is preliminary data.</text>
</comment>
<gene>
    <name evidence="2" type="ORF">AAAT05_04260</name>
</gene>
<protein>
    <submittedName>
        <fullName evidence="2">Tetratricopeptide repeat protein</fullName>
    </submittedName>
</protein>
<sequence>MGAAKGPLSGLGRLVSALARRGRAAAEKGEQTAGERVTAVPADGTDEKGAGAPAAVPAEGAETADATPSESALDMAALVKGLLRSREPLELLRGFVTDVEGRAAGDGPQQDAHLPCGRERHLARRLREAGLFDDDVELPGLGVIQPRMTGLLYLRVTDRELPYLAKLRVMALEAALNEALLSQAMPGADPAAGERDLVRDERLLRRSIAEQARTLGPATEPDDGCGEWGCRRALAYGIEAFQLPFRLKADFRVNAAAGAAAFELALVPPRVIPGEAWVDELGVVAATGQMRRQMASDYNLRLGLLVAAWAFEEAPALNEVWVAGTLDTATSHECLYWGRLTRSDLEGIDLGPGLDPAEALRAMGVTMELDDEALLPVRQGFSLEDELFCPPARYDAPETSDRELPAEAARALGASCVADLGIDEACRRTKAADELTRGITGSTEGNVRLLMSLMTDGADPAMDAACRRVMEGLIEGTLPDDDPLAVAEELAHGDALSRAIELGTSRMMAKDVAGAGRAVLDALAPVEDAGTYADGDDVAWRAFGSYVDRVLYNRLMAGTGTRTRLAPAALYQARLIASQTELIQGNAESARGLAAGAAHLAPLSAEAALQLSNCLSALGDNDGATETVRRMLAYAHDPEAIGMGYIRMAQLQWERDRPRVARACLQRAREYVPGPLWAAGMQVMAIMGHALDPEGEPTAEEARAALLEADVPLAPTERVSEVFFEGLRASLDQEIFPVARDFMSNLGTMSRDDVYFGILRSLEDAPDR</sequence>
<accession>A0ABV1IF82</accession>
<proteinExistence type="predicted"/>
<keyword evidence="3" id="KW-1185">Reference proteome</keyword>
<dbReference type="Gene3D" id="1.25.40.10">
    <property type="entry name" value="Tetratricopeptide repeat domain"/>
    <property type="match status" value="1"/>
</dbReference>
<evidence type="ECO:0000313" key="2">
    <source>
        <dbReference type="EMBL" id="MEQ2637553.1"/>
    </source>
</evidence>
<dbReference type="Proteomes" id="UP001478817">
    <property type="component" value="Unassembled WGS sequence"/>
</dbReference>
<evidence type="ECO:0000256" key="1">
    <source>
        <dbReference type="SAM" id="MobiDB-lite"/>
    </source>
</evidence>
<dbReference type="InterPro" id="IPR011990">
    <property type="entry name" value="TPR-like_helical_dom_sf"/>
</dbReference>
<reference evidence="2 3" key="1">
    <citation type="submission" date="2024-04" db="EMBL/GenBank/DDBJ databases">
        <title>Human intestinal bacterial collection.</title>
        <authorList>
            <person name="Pauvert C."/>
            <person name="Hitch T.C.A."/>
            <person name="Clavel T."/>
        </authorList>
    </citation>
    <scope>NUCLEOTIDE SEQUENCE [LARGE SCALE GENOMIC DNA]</scope>
    <source>
        <strain evidence="2 3">CLA-AA-H197</strain>
    </source>
</reference>
<organism evidence="2 3">
    <name type="scientific">Paratractidigestivibacter faecalis</name>
    <dbReference type="NCBI Taxonomy" id="2292441"/>
    <lineage>
        <taxon>Bacteria</taxon>
        <taxon>Bacillati</taxon>
        <taxon>Actinomycetota</taxon>
        <taxon>Coriobacteriia</taxon>
        <taxon>Coriobacteriales</taxon>
        <taxon>Atopobiaceae</taxon>
        <taxon>Paratractidigestivibacter</taxon>
    </lineage>
</organism>
<dbReference type="SUPFAM" id="SSF48452">
    <property type="entry name" value="TPR-like"/>
    <property type="match status" value="1"/>
</dbReference>
<dbReference type="RefSeq" id="WP_349182099.1">
    <property type="nucleotide sequence ID" value="NZ_JBBNGS010000006.1"/>
</dbReference>